<dbReference type="EMBL" id="CP101620">
    <property type="protein sequence ID" value="UTY38914.1"/>
    <property type="molecule type" value="Genomic_DNA"/>
</dbReference>
<gene>
    <name evidence="3" type="ORF">NMU03_09705</name>
    <name evidence="4" type="ORF">NMU03_12500</name>
    <name evidence="5" type="ORF">NMU03_15185</name>
</gene>
<reference evidence="3" key="1">
    <citation type="submission" date="2022-07" db="EMBL/GenBank/DDBJ databases">
        <title>Faecal culturing of patients with breast cancer.</title>
        <authorList>
            <person name="Teng N.M.Y."/>
            <person name="Kiu R."/>
            <person name="Evans R."/>
            <person name="Baker D.J."/>
            <person name="Zenner C."/>
            <person name="Robinson S.D."/>
            <person name="Hall L.J."/>
        </authorList>
    </citation>
    <scope>NUCLEOTIDE SEQUENCE</scope>
    <source>
        <strain evidence="3">LH1062</strain>
    </source>
</reference>
<name>A0ABY5I0N1_9FIRM</name>
<dbReference type="PANTHER" id="PTHR33055">
    <property type="entry name" value="TRANSPOSASE FOR INSERTION SEQUENCE ELEMENT IS1111A"/>
    <property type="match status" value="1"/>
</dbReference>
<dbReference type="Proteomes" id="UP001060112">
    <property type="component" value="Chromosome"/>
</dbReference>
<evidence type="ECO:0000313" key="4">
    <source>
        <dbReference type="EMBL" id="UTY38465.1"/>
    </source>
</evidence>
<evidence type="ECO:0000313" key="5">
    <source>
        <dbReference type="EMBL" id="UTY38914.1"/>
    </source>
</evidence>
<feature type="domain" description="Transposase IS110-like N-terminal" evidence="1">
    <location>
        <begin position="10"/>
        <end position="182"/>
    </location>
</feature>
<dbReference type="Pfam" id="PF02371">
    <property type="entry name" value="Transposase_20"/>
    <property type="match status" value="1"/>
</dbReference>
<dbReference type="EMBL" id="CP101620">
    <property type="protein sequence ID" value="UTY37979.1"/>
    <property type="molecule type" value="Genomic_DNA"/>
</dbReference>
<accession>A0ABY5I0N1</accession>
<protein>
    <submittedName>
        <fullName evidence="3">IS110 family transposase</fullName>
    </submittedName>
</protein>
<proteinExistence type="predicted"/>
<organism evidence="3 6">
    <name type="scientific">Allocoprobacillus halotolerans</name>
    <dbReference type="NCBI Taxonomy" id="2944914"/>
    <lineage>
        <taxon>Bacteria</taxon>
        <taxon>Bacillati</taxon>
        <taxon>Bacillota</taxon>
        <taxon>Erysipelotrichia</taxon>
        <taxon>Erysipelotrichales</taxon>
        <taxon>Erysipelotrichaceae</taxon>
        <taxon>Allocoprobacillus</taxon>
    </lineage>
</organism>
<evidence type="ECO:0000259" key="1">
    <source>
        <dbReference type="Pfam" id="PF01548"/>
    </source>
</evidence>
<dbReference type="InterPro" id="IPR003346">
    <property type="entry name" value="Transposase_20"/>
</dbReference>
<feature type="domain" description="Transposase IS116/IS110/IS902 C-terminal" evidence="2">
    <location>
        <begin position="288"/>
        <end position="372"/>
    </location>
</feature>
<sequence length="467" mass="54080">MKNYNYNLYVGIDVSKGKADAAVLAVPELRSVKPHFLRKKLSFKFIKSEVVEFLNTVRKYSSDQYCLHTYFALEVTGIYSTNIYTFIKQNCNSDEEIHQLNTDFVNKWRESHNISKSDPLDAQTICSIIGTDDQVKYVSDSVFENKNGYQDLKALVHRHYQIKKLYSQETNRLIALCDCYFPELQYVFEPKSAAFLAVLSQYPTSHDIINASKNEVFHLVYEATKHRCSMDKIDKLFNYAQDTLVPHVSDHMRYVISNTVESIIHIRTQLKLIEKDIRKLAATFNVYSLLLTITGCGPLTAAVIIAETGDIFRFKNADHYVSYSGSSPRNKRSGKSVEIMGKISKKGSKYLRHALYMIAEFARRHNPVLKHLFERVKNGNKKRHKLAVIAVANRIARYIYSIMKNESSFIIMHENIMRLPEETRNTFFNSISLDFPKNTRKQIYQYSDINGEIHRFVYRNEATESVA</sequence>
<dbReference type="InterPro" id="IPR047650">
    <property type="entry name" value="Transpos_IS110"/>
</dbReference>
<dbReference type="PANTHER" id="PTHR33055:SF13">
    <property type="entry name" value="TRANSPOSASE"/>
    <property type="match status" value="1"/>
</dbReference>
<dbReference type="Pfam" id="PF01548">
    <property type="entry name" value="DEDD_Tnp_IS110"/>
    <property type="match status" value="1"/>
</dbReference>
<evidence type="ECO:0000313" key="3">
    <source>
        <dbReference type="EMBL" id="UTY37979.1"/>
    </source>
</evidence>
<evidence type="ECO:0000313" key="6">
    <source>
        <dbReference type="Proteomes" id="UP001060112"/>
    </source>
</evidence>
<dbReference type="InterPro" id="IPR002525">
    <property type="entry name" value="Transp_IS110-like_N"/>
</dbReference>
<dbReference type="RefSeq" id="WP_290137985.1">
    <property type="nucleotide sequence ID" value="NZ_CP101620.1"/>
</dbReference>
<keyword evidence="6" id="KW-1185">Reference proteome</keyword>
<dbReference type="EMBL" id="CP101620">
    <property type="protein sequence ID" value="UTY38465.1"/>
    <property type="molecule type" value="Genomic_DNA"/>
</dbReference>
<dbReference type="NCBIfam" id="NF033542">
    <property type="entry name" value="transpos_IS110"/>
    <property type="match status" value="1"/>
</dbReference>
<evidence type="ECO:0000259" key="2">
    <source>
        <dbReference type="Pfam" id="PF02371"/>
    </source>
</evidence>